<keyword evidence="3" id="KW-0812">Transmembrane</keyword>
<feature type="transmembrane region" description="Helical" evidence="3">
    <location>
        <begin position="35"/>
        <end position="60"/>
    </location>
</feature>
<organism evidence="5 6">
    <name type="scientific">Salinimicrobium oceani</name>
    <dbReference type="NCBI Taxonomy" id="2722702"/>
    <lineage>
        <taxon>Bacteria</taxon>
        <taxon>Pseudomonadati</taxon>
        <taxon>Bacteroidota</taxon>
        <taxon>Flavobacteriia</taxon>
        <taxon>Flavobacteriales</taxon>
        <taxon>Flavobacteriaceae</taxon>
        <taxon>Salinimicrobium</taxon>
    </lineage>
</organism>
<feature type="region of interest" description="Disordered" evidence="2">
    <location>
        <begin position="409"/>
        <end position="447"/>
    </location>
</feature>
<keyword evidence="3" id="KW-1133">Transmembrane helix</keyword>
<feature type="coiled-coil region" evidence="1">
    <location>
        <begin position="375"/>
        <end position="402"/>
    </location>
</feature>
<evidence type="ECO:0000313" key="5">
    <source>
        <dbReference type="EMBL" id="NJW53059.1"/>
    </source>
</evidence>
<feature type="transmembrane region" description="Helical" evidence="3">
    <location>
        <begin position="258"/>
        <end position="276"/>
    </location>
</feature>
<evidence type="ECO:0000313" key="6">
    <source>
        <dbReference type="Proteomes" id="UP000703674"/>
    </source>
</evidence>
<dbReference type="Pfam" id="PF05569">
    <property type="entry name" value="Peptidase_M56"/>
    <property type="match status" value="1"/>
</dbReference>
<dbReference type="InterPro" id="IPR008756">
    <property type="entry name" value="Peptidase_M56"/>
</dbReference>
<accession>A0ABX1CXS4</accession>
<keyword evidence="6" id="KW-1185">Reference proteome</keyword>
<evidence type="ECO:0000256" key="2">
    <source>
        <dbReference type="SAM" id="MobiDB-lite"/>
    </source>
</evidence>
<feature type="domain" description="Peptidase M56" evidence="4">
    <location>
        <begin position="137"/>
        <end position="246"/>
    </location>
</feature>
<feature type="compositionally biased region" description="Pro residues" evidence="2">
    <location>
        <begin position="435"/>
        <end position="445"/>
    </location>
</feature>
<dbReference type="CDD" id="cd07341">
    <property type="entry name" value="M56_BlaR1_MecR1_like"/>
    <property type="match status" value="1"/>
</dbReference>
<feature type="transmembrane region" description="Helical" evidence="3">
    <location>
        <begin position="80"/>
        <end position="102"/>
    </location>
</feature>
<keyword evidence="3" id="KW-0472">Membrane</keyword>
<keyword evidence="1" id="KW-0175">Coiled coil</keyword>
<dbReference type="PANTHER" id="PTHR34978:SF3">
    <property type="entry name" value="SLR0241 PROTEIN"/>
    <property type="match status" value="1"/>
</dbReference>
<dbReference type="Proteomes" id="UP000703674">
    <property type="component" value="Unassembled WGS sequence"/>
</dbReference>
<gene>
    <name evidence="5" type="ORF">HC175_09005</name>
</gene>
<feature type="transmembrane region" description="Helical" evidence="3">
    <location>
        <begin position="6"/>
        <end position="23"/>
    </location>
</feature>
<dbReference type="PANTHER" id="PTHR34978">
    <property type="entry name" value="POSSIBLE SENSOR-TRANSDUCER PROTEIN BLAR"/>
    <property type="match status" value="1"/>
</dbReference>
<evidence type="ECO:0000256" key="3">
    <source>
        <dbReference type="SAM" id="Phobius"/>
    </source>
</evidence>
<name>A0ABX1CXS4_9FLAO</name>
<reference evidence="5 6" key="1">
    <citation type="submission" date="2020-03" db="EMBL/GenBank/DDBJ databases">
        <title>Salinimicrobium sp. nov, isolated from SCS.</title>
        <authorList>
            <person name="Cao W.R."/>
        </authorList>
    </citation>
    <scope>NUCLEOTIDE SEQUENCE [LARGE SCALE GENOMIC DNA]</scope>
    <source>
        <strain evidence="6">J15B91</strain>
    </source>
</reference>
<evidence type="ECO:0000259" key="4">
    <source>
        <dbReference type="Pfam" id="PF05569"/>
    </source>
</evidence>
<feature type="compositionally biased region" description="Pro residues" evidence="2">
    <location>
        <begin position="417"/>
        <end position="427"/>
    </location>
</feature>
<comment type="caution">
    <text evidence="5">The sequence shown here is derived from an EMBL/GenBank/DDBJ whole genome shotgun (WGS) entry which is preliminary data.</text>
</comment>
<dbReference type="EMBL" id="JAAVJR010000004">
    <property type="protein sequence ID" value="NJW53059.1"/>
    <property type="molecule type" value="Genomic_DNA"/>
</dbReference>
<proteinExistence type="predicted"/>
<dbReference type="InterPro" id="IPR052173">
    <property type="entry name" value="Beta-lactam_resp_regulator"/>
</dbReference>
<protein>
    <submittedName>
        <fullName evidence="5">M56 family metallopeptidase</fullName>
    </submittedName>
</protein>
<dbReference type="RefSeq" id="WP_168138158.1">
    <property type="nucleotide sequence ID" value="NZ_JAAVJR010000004.1"/>
</dbReference>
<evidence type="ECO:0000256" key="1">
    <source>
        <dbReference type="SAM" id="Coils"/>
    </source>
</evidence>
<sequence>MEMYIIKSGACLAILFLFYKLLLEKESFHFLKRCYLLAAIIASAFIPLVTFKTYVASAPVLDPGGTWMEIAQVSASGNDLWYNLLAGLYIAGVLIYGSRFLWNLHKIVWRIKAHQKVVEDDVSAVLLAEDLPPHTFWNYIFLNKQKFQKGQIPKEVYEHEKAHAIQRHTLDILLLEVLQIFLWFNPLIYMLKHAIKLNHEFLADRAVLERGANPATYQELLLGFSSGKLNSSLTNSINYSLIKKRFTIMKTKTNRTTTLFKALLLLPLSAFLLYSFSTKEVIHTTSHTENPEQLQEKATPKMVAAYNKWAKHVSENPDEAVEKRILERMKYIYSIMTSEQRKAAEEFPEVTKVVVIEIDEMRDSLATRKERREERAAIRREREIIKEDRKVLREDREAIRDERREIIIERRSSHGEVPPPPPPPPAPEVERIGQVPPPPPPPPSPVEAVKKWMEEGAEFFYNGKKIEGQEALNIVQEHKGKNLRVEVKETNTSKTVRLSDKKR</sequence>